<comment type="caution">
    <text evidence="4">The sequence shown here is derived from an EMBL/GenBank/DDBJ whole genome shotgun (WGS) entry which is preliminary data.</text>
</comment>
<dbReference type="GO" id="GO:0006154">
    <property type="term" value="P:adenosine catabolic process"/>
    <property type="evidence" value="ECO:0007669"/>
    <property type="project" value="TreeGrafter"/>
</dbReference>
<dbReference type="GO" id="GO:0009117">
    <property type="term" value="P:nucleotide metabolic process"/>
    <property type="evidence" value="ECO:0007669"/>
    <property type="project" value="UniProtKB-KW"/>
</dbReference>
<name>A0A2R6P0X8_9APHY</name>
<evidence type="ECO:0000256" key="1">
    <source>
        <dbReference type="ARBA" id="ARBA00006676"/>
    </source>
</evidence>
<protein>
    <recommendedName>
        <fullName evidence="6">Adenosine deaminase domain-containing protein</fullName>
    </recommendedName>
</protein>
<dbReference type="PANTHER" id="PTHR11409">
    <property type="entry name" value="ADENOSINE DEAMINASE"/>
    <property type="match status" value="1"/>
</dbReference>
<dbReference type="GO" id="GO:0004000">
    <property type="term" value="F:adenosine deaminase activity"/>
    <property type="evidence" value="ECO:0007669"/>
    <property type="project" value="TreeGrafter"/>
</dbReference>
<keyword evidence="5" id="KW-1185">Reference proteome</keyword>
<dbReference type="GO" id="GO:0046103">
    <property type="term" value="P:inosine biosynthetic process"/>
    <property type="evidence" value="ECO:0007669"/>
    <property type="project" value="TreeGrafter"/>
</dbReference>
<evidence type="ECO:0000256" key="3">
    <source>
        <dbReference type="ARBA" id="ARBA00023080"/>
    </source>
</evidence>
<dbReference type="PANTHER" id="PTHR11409:SF42">
    <property type="entry name" value="ADENOSINE DEAMINASE-LIKE PROTEIN"/>
    <property type="match status" value="1"/>
</dbReference>
<keyword evidence="3" id="KW-0546">Nucleotide metabolism</keyword>
<dbReference type="InterPro" id="IPR032466">
    <property type="entry name" value="Metal_Hydrolase"/>
</dbReference>
<comment type="similarity">
    <text evidence="1">Belongs to the metallo-dependent hydrolases superfamily. Adenosine and AMP deaminases family.</text>
</comment>
<dbReference type="STRING" id="98765.A0A2R6P0X8"/>
<dbReference type="InterPro" id="IPR006330">
    <property type="entry name" value="Ado/ade_deaminase"/>
</dbReference>
<keyword evidence="2" id="KW-0862">Zinc</keyword>
<accession>A0A2R6P0X8</accession>
<dbReference type="EMBL" id="MLYV02000567">
    <property type="protein sequence ID" value="PSR82979.1"/>
    <property type="molecule type" value="Genomic_DNA"/>
</dbReference>
<evidence type="ECO:0000256" key="2">
    <source>
        <dbReference type="ARBA" id="ARBA00022833"/>
    </source>
</evidence>
<gene>
    <name evidence="4" type="ORF">PHLCEN_2v5949</name>
</gene>
<dbReference type="Proteomes" id="UP000186601">
    <property type="component" value="Unassembled WGS sequence"/>
</dbReference>
<sequence length="269" mass="29284">MAISGYAAAAFQSLTPAKIQFIRNLPKAELHAHLNGCIPVQVLQDLALERLSISSGSDSTANGLPDEVKSGIERLQQGVDLNEIHEFFGLFPAIYSLTSTPTALATATRAVLSQFLDLDAHPTDPQPQAAYLELRSTPRENASMTRMQYLEAVLSEVERYPADRAALIVSLDRRMNARVAEEVVYCAVKLRKSGRRVVGIDLCGDPLTDDTLPFRNSLIGEYALLMAAPPLGLGMTEAEVERVARMGMDSRFPVSLAEPSQLRNSPSTS</sequence>
<evidence type="ECO:0008006" key="6">
    <source>
        <dbReference type="Google" id="ProtNLM"/>
    </source>
</evidence>
<dbReference type="AlphaFoldDB" id="A0A2R6P0X8"/>
<evidence type="ECO:0000313" key="4">
    <source>
        <dbReference type="EMBL" id="PSR82979.1"/>
    </source>
</evidence>
<evidence type="ECO:0000313" key="5">
    <source>
        <dbReference type="Proteomes" id="UP000186601"/>
    </source>
</evidence>
<organism evidence="4 5">
    <name type="scientific">Hermanssonia centrifuga</name>
    <dbReference type="NCBI Taxonomy" id="98765"/>
    <lineage>
        <taxon>Eukaryota</taxon>
        <taxon>Fungi</taxon>
        <taxon>Dikarya</taxon>
        <taxon>Basidiomycota</taxon>
        <taxon>Agaricomycotina</taxon>
        <taxon>Agaricomycetes</taxon>
        <taxon>Polyporales</taxon>
        <taxon>Meruliaceae</taxon>
        <taxon>Hermanssonia</taxon>
    </lineage>
</organism>
<dbReference type="OrthoDB" id="272271at2759"/>
<dbReference type="SUPFAM" id="SSF51556">
    <property type="entry name" value="Metallo-dependent hydrolases"/>
    <property type="match status" value="1"/>
</dbReference>
<proteinExistence type="inferred from homology"/>
<dbReference type="Gene3D" id="3.20.20.140">
    <property type="entry name" value="Metal-dependent hydrolases"/>
    <property type="match status" value="1"/>
</dbReference>
<reference evidence="4 5" key="1">
    <citation type="submission" date="2018-02" db="EMBL/GenBank/DDBJ databases">
        <title>Genome sequence of the basidiomycete white-rot fungus Phlebia centrifuga.</title>
        <authorList>
            <person name="Granchi Z."/>
            <person name="Peng M."/>
            <person name="de Vries R.P."/>
            <person name="Hilden K."/>
            <person name="Makela M.R."/>
            <person name="Grigoriev I."/>
            <person name="Riley R."/>
        </authorList>
    </citation>
    <scope>NUCLEOTIDE SEQUENCE [LARGE SCALE GENOMIC DNA]</scope>
    <source>
        <strain evidence="4 5">FBCC195</strain>
    </source>
</reference>